<keyword evidence="2" id="KW-1185">Reference proteome</keyword>
<evidence type="ECO:0000313" key="2">
    <source>
        <dbReference type="Proteomes" id="UP001607302"/>
    </source>
</evidence>
<dbReference type="EMBL" id="JAUDFV010000161">
    <property type="protein sequence ID" value="KAL2713069.1"/>
    <property type="molecule type" value="Genomic_DNA"/>
</dbReference>
<accession>A0ABD1ZXI2</accession>
<gene>
    <name evidence="1" type="ORF">V1478_017262</name>
</gene>
<sequence>MVAPSVDLIVLCPSLDSALDSPFRFATCVTLQRSRNDVCQKAKSTEASVRSIFEAARSKRRYRYPPVNSPRWRFALRLILHGKRGLGAVSITTTIGYRFMEQHCRMLFGKQSCCRCKADTSTVANTVIVIGLINYAA</sequence>
<dbReference type="AlphaFoldDB" id="A0ABD1ZXI2"/>
<evidence type="ECO:0000313" key="1">
    <source>
        <dbReference type="EMBL" id="KAL2713069.1"/>
    </source>
</evidence>
<name>A0ABD1ZXI2_VESSQ</name>
<reference evidence="1 2" key="1">
    <citation type="journal article" date="2024" name="Ann. Entomol. Soc. Am.">
        <title>Genomic analyses of the southern and eastern yellowjacket wasps (Hymenoptera: Vespidae) reveal evolutionary signatures of social life.</title>
        <authorList>
            <person name="Catto M.A."/>
            <person name="Caine P.B."/>
            <person name="Orr S.E."/>
            <person name="Hunt B.G."/>
            <person name="Goodisman M.A.D."/>
        </authorList>
    </citation>
    <scope>NUCLEOTIDE SEQUENCE [LARGE SCALE GENOMIC DNA]</scope>
    <source>
        <strain evidence="1">233</strain>
        <tissue evidence="1">Head and thorax</tissue>
    </source>
</reference>
<dbReference type="Proteomes" id="UP001607302">
    <property type="component" value="Unassembled WGS sequence"/>
</dbReference>
<comment type="caution">
    <text evidence="1">The sequence shown here is derived from an EMBL/GenBank/DDBJ whole genome shotgun (WGS) entry which is preliminary data.</text>
</comment>
<feature type="non-terminal residue" evidence="1">
    <location>
        <position position="137"/>
    </location>
</feature>
<protein>
    <submittedName>
        <fullName evidence="1">Uncharacterized protein</fullName>
    </submittedName>
</protein>
<organism evidence="1 2">
    <name type="scientific">Vespula squamosa</name>
    <name type="common">Southern yellow jacket</name>
    <name type="synonym">Wasp</name>
    <dbReference type="NCBI Taxonomy" id="30214"/>
    <lineage>
        <taxon>Eukaryota</taxon>
        <taxon>Metazoa</taxon>
        <taxon>Ecdysozoa</taxon>
        <taxon>Arthropoda</taxon>
        <taxon>Hexapoda</taxon>
        <taxon>Insecta</taxon>
        <taxon>Pterygota</taxon>
        <taxon>Neoptera</taxon>
        <taxon>Endopterygota</taxon>
        <taxon>Hymenoptera</taxon>
        <taxon>Apocrita</taxon>
        <taxon>Aculeata</taxon>
        <taxon>Vespoidea</taxon>
        <taxon>Vespidae</taxon>
        <taxon>Vespinae</taxon>
        <taxon>Vespula</taxon>
    </lineage>
</organism>
<proteinExistence type="predicted"/>